<organism evidence="2 3">
    <name type="scientific">Aetokthonos hydrillicola Thurmond2011</name>
    <dbReference type="NCBI Taxonomy" id="2712845"/>
    <lineage>
        <taxon>Bacteria</taxon>
        <taxon>Bacillati</taxon>
        <taxon>Cyanobacteriota</taxon>
        <taxon>Cyanophyceae</taxon>
        <taxon>Nostocales</taxon>
        <taxon>Hapalosiphonaceae</taxon>
        <taxon>Aetokthonos</taxon>
    </lineage>
</organism>
<evidence type="ECO:0000313" key="3">
    <source>
        <dbReference type="Proteomes" id="UP000667802"/>
    </source>
</evidence>
<feature type="transmembrane region" description="Helical" evidence="1">
    <location>
        <begin position="311"/>
        <end position="330"/>
    </location>
</feature>
<dbReference type="RefSeq" id="WP_208340778.1">
    <property type="nucleotide sequence ID" value="NZ_CAWQFN010000736.1"/>
</dbReference>
<feature type="transmembrane region" description="Helical" evidence="1">
    <location>
        <begin position="218"/>
        <end position="239"/>
    </location>
</feature>
<feature type="transmembrane region" description="Helical" evidence="1">
    <location>
        <begin position="193"/>
        <end position="211"/>
    </location>
</feature>
<feature type="transmembrane region" description="Helical" evidence="1">
    <location>
        <begin position="147"/>
        <end position="165"/>
    </location>
</feature>
<dbReference type="EMBL" id="JAALHA020000023">
    <property type="protein sequence ID" value="MDR9899195.1"/>
    <property type="molecule type" value="Genomic_DNA"/>
</dbReference>
<feature type="transmembrane region" description="Helical" evidence="1">
    <location>
        <begin position="431"/>
        <end position="451"/>
    </location>
</feature>
<sequence>MSQENKYYLDNSSLKIDFWLVTVLVCFTLLAWANWGKLQYPIIDVGREVEISARLVTGQVLYRDIQTYYGPLSYYANALALLVFGQHLEVFYGVGIGLALAVTLPFYRLAKRLTCSAWAALCTICILIYCVIGPGLFFFIIPYSYGAAYGMVMSLIAITAVDCYATTGKRRWLIACAFACGLAGLAKQEYGVAVLFSVLIGLNVYPQLNLLTRVKDSVLIIFIAFLTVFIPFTLLAQQVSWEKIYSSLFPVSQIRIMNRSSLFQVFPRKTLSIWLNTFKFFFFSSWVVILSMTAAHWLLKQCRQFHIPQRFSPLVEIFTGFIITKILFKLLKKFVFHTDIIQTAYVSIRIFQSLSDMSWFIPLIVGWFALNRPQKNEYKQAPILWMLLGFCLLLNSRWLFYINFYGLFAIPVVLLFFTLVYYSTKPIRRFVWCYVLICLLFAGSIKISELYQYRYTINSSHGSIYTTSAELARSFNQTIKAINASSATSILVLPEGNILNFLTGTHSPSRELTFLPLVLPTSGDERNFIAQMEEKPPDLIVYVDRSFPEWGYQRYAQFNPLVDQWITQKHRLIHVFPKDDGAIRIYHS</sequence>
<evidence type="ECO:0000313" key="2">
    <source>
        <dbReference type="EMBL" id="MDR9899195.1"/>
    </source>
</evidence>
<feature type="transmembrane region" description="Helical" evidence="1">
    <location>
        <begin position="117"/>
        <end position="141"/>
    </location>
</feature>
<keyword evidence="1" id="KW-0812">Transmembrane</keyword>
<feature type="transmembrane region" description="Helical" evidence="1">
    <location>
        <begin position="16"/>
        <end position="35"/>
    </location>
</feature>
<feature type="transmembrane region" description="Helical" evidence="1">
    <location>
        <begin position="382"/>
        <end position="400"/>
    </location>
</feature>
<feature type="transmembrane region" description="Helical" evidence="1">
    <location>
        <begin position="406"/>
        <end position="424"/>
    </location>
</feature>
<feature type="transmembrane region" description="Helical" evidence="1">
    <location>
        <begin position="172"/>
        <end position="187"/>
    </location>
</feature>
<name>A0AAP5MBF2_9CYAN</name>
<accession>A0AAP5MBF2</accession>
<keyword evidence="1" id="KW-1133">Transmembrane helix</keyword>
<dbReference type="AlphaFoldDB" id="A0AAP5MBF2"/>
<dbReference type="Proteomes" id="UP000667802">
    <property type="component" value="Unassembled WGS sequence"/>
</dbReference>
<keyword evidence="3" id="KW-1185">Reference proteome</keyword>
<feature type="transmembrane region" description="Helical" evidence="1">
    <location>
        <begin position="350"/>
        <end position="370"/>
    </location>
</feature>
<gene>
    <name evidence="2" type="ORF">G7B40_032225</name>
</gene>
<comment type="caution">
    <text evidence="2">The sequence shown here is derived from an EMBL/GenBank/DDBJ whole genome shotgun (WGS) entry which is preliminary data.</text>
</comment>
<evidence type="ECO:0000256" key="1">
    <source>
        <dbReference type="SAM" id="Phobius"/>
    </source>
</evidence>
<evidence type="ECO:0008006" key="4">
    <source>
        <dbReference type="Google" id="ProtNLM"/>
    </source>
</evidence>
<feature type="transmembrane region" description="Helical" evidence="1">
    <location>
        <begin position="90"/>
        <end position="110"/>
    </location>
</feature>
<proteinExistence type="predicted"/>
<protein>
    <recommendedName>
        <fullName evidence="4">Glycosyltransferase RgtA/B/C/D-like domain-containing protein</fullName>
    </recommendedName>
</protein>
<feature type="transmembrane region" description="Helical" evidence="1">
    <location>
        <begin position="280"/>
        <end position="299"/>
    </location>
</feature>
<reference evidence="3" key="1">
    <citation type="journal article" date="2021" name="Science">
        <title>Hunting the eagle killer: A cyanobacterial neurotoxin causes vacuolar myelinopathy.</title>
        <authorList>
            <person name="Breinlinger S."/>
            <person name="Phillips T.J."/>
            <person name="Haram B.N."/>
            <person name="Mares J."/>
            <person name="Martinez Yerena J.A."/>
            <person name="Hrouzek P."/>
            <person name="Sobotka R."/>
            <person name="Henderson W.M."/>
            <person name="Schmieder P."/>
            <person name="Williams S.M."/>
            <person name="Lauderdale J.D."/>
            <person name="Wilde H.D."/>
            <person name="Gerrin W."/>
            <person name="Kust A."/>
            <person name="Washington J.W."/>
            <person name="Wagner C."/>
            <person name="Geier B."/>
            <person name="Liebeke M."/>
            <person name="Enke H."/>
            <person name="Niedermeyer T.H.J."/>
            <person name="Wilde S.B."/>
        </authorList>
    </citation>
    <scope>NUCLEOTIDE SEQUENCE [LARGE SCALE GENOMIC DNA]</scope>
    <source>
        <strain evidence="3">Thurmond2011</strain>
    </source>
</reference>
<keyword evidence="1" id="KW-0472">Membrane</keyword>